<evidence type="ECO:0000313" key="1">
    <source>
        <dbReference type="EMBL" id="AXG07176.1"/>
    </source>
</evidence>
<accession>A0A345E4Q4</accession>
<dbReference type="EMBL" id="CP031150">
    <property type="protein sequence ID" value="AXG07176.1"/>
    <property type="molecule type" value="Genomic_DNA"/>
</dbReference>
<proteinExistence type="predicted"/>
<dbReference type="Proteomes" id="UP000253273">
    <property type="component" value="Chromosome"/>
</dbReference>
<organism evidence="1 2">
    <name type="scientific">Haloplanus rubicundus</name>
    <dbReference type="NCBI Taxonomy" id="1547898"/>
    <lineage>
        <taxon>Archaea</taxon>
        <taxon>Methanobacteriati</taxon>
        <taxon>Methanobacteriota</taxon>
        <taxon>Stenosarchaea group</taxon>
        <taxon>Halobacteria</taxon>
        <taxon>Halobacteriales</taxon>
        <taxon>Haloferacaceae</taxon>
        <taxon>Haloplanus</taxon>
    </lineage>
</organism>
<keyword evidence="2" id="KW-1185">Reference proteome</keyword>
<sequence length="59" mass="6879">MPTATVRGHEIHYRKDGDEGPPIVMVLRVSRDISEMTLRDYKNLSRNETHQLNSYSFES</sequence>
<evidence type="ECO:0000313" key="2">
    <source>
        <dbReference type="Proteomes" id="UP000253273"/>
    </source>
</evidence>
<reference evidence="1 2" key="1">
    <citation type="submission" date="2018-07" db="EMBL/GenBank/DDBJ databases">
        <title>Genome sequences of Haloplanus sp. CBA1113.</title>
        <authorList>
            <person name="Kim Y.B."/>
            <person name="Roh S.W."/>
        </authorList>
    </citation>
    <scope>NUCLEOTIDE SEQUENCE [LARGE SCALE GENOMIC DNA]</scope>
    <source>
        <strain evidence="1 2">CBA1113</strain>
    </source>
</reference>
<dbReference type="AlphaFoldDB" id="A0A345E4Q4"/>
<gene>
    <name evidence="1" type="ORF">DU500_12490</name>
</gene>
<dbReference type="KEGG" id="haj:DU500_12490"/>
<name>A0A345E4Q4_9EURY</name>
<protein>
    <submittedName>
        <fullName evidence="1">Uncharacterized protein</fullName>
    </submittedName>
</protein>